<sequence length="220" mass="25665">MKLRTVLHHYSTRIGYAIGLTERTQVDENIRAAQIRFEKFGESLRDFCDKMTNVLPPAEQKSRSQLFAQTLDFIACKTDRTLLMNTDVGNLASCMQAVAVAERMLQRDIEIKVLKPSRDFFENEWKQFKMAQRDLANATLELDSQKSKLMKLIKSNASYQRGYEKAINEYEKRLKAFVIIVSKLNAHEIKHAERIKDAVDILIEYHKLALRKYRIYIAFP</sequence>
<dbReference type="AlphaFoldDB" id="A0A085MEI3"/>
<evidence type="ECO:0000259" key="1">
    <source>
        <dbReference type="Pfam" id="PF03114"/>
    </source>
</evidence>
<dbReference type="Pfam" id="PF03114">
    <property type="entry name" value="BAR"/>
    <property type="match status" value="1"/>
</dbReference>
<dbReference type="InterPro" id="IPR027267">
    <property type="entry name" value="AH/BAR_dom_sf"/>
</dbReference>
<dbReference type="Proteomes" id="UP000030764">
    <property type="component" value="Unassembled WGS sequence"/>
</dbReference>
<dbReference type="SUPFAM" id="SSF103657">
    <property type="entry name" value="BAR/IMD domain-like"/>
    <property type="match status" value="1"/>
</dbReference>
<reference evidence="2 3" key="1">
    <citation type="journal article" date="2014" name="Nat. Genet.">
        <title>Genome and transcriptome of the porcine whipworm Trichuris suis.</title>
        <authorList>
            <person name="Jex A.R."/>
            <person name="Nejsum P."/>
            <person name="Schwarz E.M."/>
            <person name="Hu L."/>
            <person name="Young N.D."/>
            <person name="Hall R.S."/>
            <person name="Korhonen P.K."/>
            <person name="Liao S."/>
            <person name="Thamsborg S."/>
            <person name="Xia J."/>
            <person name="Xu P."/>
            <person name="Wang S."/>
            <person name="Scheerlinck J.P."/>
            <person name="Hofmann A."/>
            <person name="Sternberg P.W."/>
            <person name="Wang J."/>
            <person name="Gasser R.B."/>
        </authorList>
    </citation>
    <scope>NUCLEOTIDE SEQUENCE [LARGE SCALE GENOMIC DNA]</scope>
    <source>
        <strain evidence="2">DCEP-RM93M</strain>
    </source>
</reference>
<protein>
    <recommendedName>
        <fullName evidence="1">BAR domain-containing protein</fullName>
    </recommendedName>
</protein>
<accession>A0A085MEI3</accession>
<gene>
    <name evidence="2" type="ORF">M513_03377</name>
</gene>
<keyword evidence="3" id="KW-1185">Reference proteome</keyword>
<evidence type="ECO:0000313" key="2">
    <source>
        <dbReference type="EMBL" id="KFD55629.1"/>
    </source>
</evidence>
<proteinExistence type="predicted"/>
<dbReference type="InterPro" id="IPR004148">
    <property type="entry name" value="BAR_dom"/>
</dbReference>
<evidence type="ECO:0000313" key="3">
    <source>
        <dbReference type="Proteomes" id="UP000030764"/>
    </source>
</evidence>
<dbReference type="EMBL" id="KL363198">
    <property type="protein sequence ID" value="KFD55629.1"/>
    <property type="molecule type" value="Genomic_DNA"/>
</dbReference>
<organism evidence="2 3">
    <name type="scientific">Trichuris suis</name>
    <name type="common">pig whipworm</name>
    <dbReference type="NCBI Taxonomy" id="68888"/>
    <lineage>
        <taxon>Eukaryota</taxon>
        <taxon>Metazoa</taxon>
        <taxon>Ecdysozoa</taxon>
        <taxon>Nematoda</taxon>
        <taxon>Enoplea</taxon>
        <taxon>Dorylaimia</taxon>
        <taxon>Trichinellida</taxon>
        <taxon>Trichuridae</taxon>
        <taxon>Trichuris</taxon>
    </lineage>
</organism>
<name>A0A085MEI3_9BILA</name>
<dbReference type="GO" id="GO:0005737">
    <property type="term" value="C:cytoplasm"/>
    <property type="evidence" value="ECO:0007669"/>
    <property type="project" value="InterPro"/>
</dbReference>
<dbReference type="Gene3D" id="1.20.1270.60">
    <property type="entry name" value="Arfaptin homology (AH) domain/BAR domain"/>
    <property type="match status" value="1"/>
</dbReference>
<feature type="domain" description="BAR" evidence="1">
    <location>
        <begin position="16"/>
        <end position="209"/>
    </location>
</feature>